<dbReference type="RefSeq" id="WP_087135161.1">
    <property type="nucleotide sequence ID" value="NZ_FCOG02000045.1"/>
</dbReference>
<feature type="signal peptide" evidence="2">
    <location>
        <begin position="1"/>
        <end position="29"/>
    </location>
</feature>
<organism evidence="3 4">
    <name type="scientific">Caballeronia arationis</name>
    <dbReference type="NCBI Taxonomy" id="1777142"/>
    <lineage>
        <taxon>Bacteria</taxon>
        <taxon>Pseudomonadati</taxon>
        <taxon>Pseudomonadota</taxon>
        <taxon>Betaproteobacteria</taxon>
        <taxon>Burkholderiales</taxon>
        <taxon>Burkholderiaceae</taxon>
        <taxon>Caballeronia</taxon>
    </lineage>
</organism>
<evidence type="ECO:0000256" key="1">
    <source>
        <dbReference type="SAM" id="MobiDB-lite"/>
    </source>
</evidence>
<evidence type="ECO:0000256" key="2">
    <source>
        <dbReference type="SAM" id="SignalP"/>
    </source>
</evidence>
<comment type="caution">
    <text evidence="3">The sequence shown here is derived from an EMBL/GenBank/DDBJ whole genome shotgun (WGS) entry which is preliminary data.</text>
</comment>
<keyword evidence="4" id="KW-1185">Reference proteome</keyword>
<feature type="region of interest" description="Disordered" evidence="1">
    <location>
        <begin position="34"/>
        <end position="94"/>
    </location>
</feature>
<protein>
    <submittedName>
        <fullName evidence="3">Uncharacterized protein</fullName>
    </submittedName>
</protein>
<reference evidence="3 4" key="1">
    <citation type="submission" date="2017-09" db="EMBL/GenBank/DDBJ databases">
        <authorList>
            <person name="Varghese N."/>
            <person name="Submissions S."/>
        </authorList>
    </citation>
    <scope>NUCLEOTIDE SEQUENCE [LARGE SCALE GENOMIC DNA]</scope>
    <source>
        <strain evidence="3 4">OK806</strain>
    </source>
</reference>
<feature type="chain" id="PRO_5030949929" evidence="2">
    <location>
        <begin position="30"/>
        <end position="94"/>
    </location>
</feature>
<proteinExistence type="predicted"/>
<dbReference type="EMBL" id="OCSU01000001">
    <property type="protein sequence ID" value="SOE55683.1"/>
    <property type="molecule type" value="Genomic_DNA"/>
</dbReference>
<dbReference type="Proteomes" id="UP000219522">
    <property type="component" value="Unassembled WGS sequence"/>
</dbReference>
<keyword evidence="2" id="KW-0732">Signal</keyword>
<gene>
    <name evidence="3" type="ORF">SAMN05446927_1069</name>
</gene>
<evidence type="ECO:0000313" key="3">
    <source>
        <dbReference type="EMBL" id="SOE55683.1"/>
    </source>
</evidence>
<name>A0A7Z7I3D1_9BURK</name>
<evidence type="ECO:0000313" key="4">
    <source>
        <dbReference type="Proteomes" id="UP000219522"/>
    </source>
</evidence>
<sequence length="94" mass="9597">MLAGVSRKTIVIAAVFVASSMSLSMSAMAGGYGNDHFDRVNADAPASQPVQAAHSAHPNAAGGNHGDVGGDEPVKTESGRRALGDRIDEMYRGG</sequence>
<accession>A0A7Z7I3D1</accession>
<dbReference type="AlphaFoldDB" id="A0A7Z7I3D1"/>
<feature type="compositionally biased region" description="Basic and acidic residues" evidence="1">
    <location>
        <begin position="72"/>
        <end position="94"/>
    </location>
</feature>